<dbReference type="SUPFAM" id="SSF55874">
    <property type="entry name" value="ATPase domain of HSP90 chaperone/DNA topoisomerase II/histidine kinase"/>
    <property type="match status" value="1"/>
</dbReference>
<gene>
    <name evidence="3" type="ORF">J2Z35_002398</name>
</gene>
<evidence type="ECO:0000259" key="2">
    <source>
        <dbReference type="Pfam" id="PF13581"/>
    </source>
</evidence>
<keyword evidence="4" id="KW-1185">Reference proteome</keyword>
<evidence type="ECO:0000313" key="4">
    <source>
        <dbReference type="Proteomes" id="UP001314903"/>
    </source>
</evidence>
<keyword evidence="1" id="KW-0723">Serine/threonine-protein kinase</keyword>
<dbReference type="InterPro" id="IPR036890">
    <property type="entry name" value="HATPase_C_sf"/>
</dbReference>
<dbReference type="GO" id="GO:0004674">
    <property type="term" value="F:protein serine/threonine kinase activity"/>
    <property type="evidence" value="ECO:0007669"/>
    <property type="project" value="UniProtKB-EC"/>
</dbReference>
<dbReference type="CDD" id="cd16936">
    <property type="entry name" value="HATPase_RsbW-like"/>
    <property type="match status" value="1"/>
</dbReference>
<reference evidence="3 4" key="1">
    <citation type="submission" date="2021-03" db="EMBL/GenBank/DDBJ databases">
        <title>Genomic Encyclopedia of Type Strains, Phase IV (KMG-IV): sequencing the most valuable type-strain genomes for metagenomic binning, comparative biology and taxonomic classification.</title>
        <authorList>
            <person name="Goeker M."/>
        </authorList>
    </citation>
    <scope>NUCLEOTIDE SEQUENCE [LARGE SCALE GENOMIC DNA]</scope>
    <source>
        <strain evidence="3 4">DSM 27512</strain>
    </source>
</reference>
<dbReference type="PANTHER" id="PTHR35526:SF3">
    <property type="entry name" value="ANTI-SIGMA-F FACTOR RSBW"/>
    <property type="match status" value="1"/>
</dbReference>
<name>A0ABS4KLA5_9FIRM</name>
<dbReference type="Gene3D" id="3.30.565.10">
    <property type="entry name" value="Histidine kinase-like ATPase, C-terminal domain"/>
    <property type="match status" value="1"/>
</dbReference>
<evidence type="ECO:0000256" key="1">
    <source>
        <dbReference type="ARBA" id="ARBA00022527"/>
    </source>
</evidence>
<keyword evidence="3" id="KW-0808">Transferase</keyword>
<accession>A0ABS4KLA5</accession>
<dbReference type="Pfam" id="PF13581">
    <property type="entry name" value="HATPase_c_2"/>
    <property type="match status" value="1"/>
</dbReference>
<proteinExistence type="predicted"/>
<protein>
    <submittedName>
        <fullName evidence="3">Serine/threonine-protein kinase RsbW</fullName>
        <ecNumber evidence="3">2.7.11.1</ecNumber>
    </submittedName>
</protein>
<dbReference type="RefSeq" id="WP_330623457.1">
    <property type="nucleotide sequence ID" value="NZ_JAGGLI010000032.1"/>
</dbReference>
<feature type="domain" description="Histidine kinase/HSP90-like ATPase" evidence="2">
    <location>
        <begin position="24"/>
        <end position="144"/>
    </location>
</feature>
<dbReference type="PANTHER" id="PTHR35526">
    <property type="entry name" value="ANTI-SIGMA-F FACTOR RSBW-RELATED"/>
    <property type="match status" value="1"/>
</dbReference>
<keyword evidence="3" id="KW-0418">Kinase</keyword>
<dbReference type="InterPro" id="IPR050267">
    <property type="entry name" value="Anti-sigma-factor_SerPK"/>
</dbReference>
<evidence type="ECO:0000313" key="3">
    <source>
        <dbReference type="EMBL" id="MBP2028572.1"/>
    </source>
</evidence>
<dbReference type="EMBL" id="JAGGLI010000032">
    <property type="protein sequence ID" value="MBP2028572.1"/>
    <property type="molecule type" value="Genomic_DNA"/>
</dbReference>
<dbReference type="EC" id="2.7.11.1" evidence="3"/>
<dbReference type="Proteomes" id="UP001314903">
    <property type="component" value="Unassembled WGS sequence"/>
</dbReference>
<comment type="caution">
    <text evidence="3">The sequence shown here is derived from an EMBL/GenBank/DDBJ whole genome shotgun (WGS) entry which is preliminary data.</text>
</comment>
<organism evidence="3 4">
    <name type="scientific">Acetoanaerobium pronyense</name>
    <dbReference type="NCBI Taxonomy" id="1482736"/>
    <lineage>
        <taxon>Bacteria</taxon>
        <taxon>Bacillati</taxon>
        <taxon>Bacillota</taxon>
        <taxon>Clostridia</taxon>
        <taxon>Peptostreptococcales</taxon>
        <taxon>Filifactoraceae</taxon>
        <taxon>Acetoanaerobium</taxon>
    </lineage>
</organism>
<dbReference type="InterPro" id="IPR003594">
    <property type="entry name" value="HATPase_dom"/>
</dbReference>
<sequence>MVSINSEELKTFQEDVHDEIVMSMPSKPEYVGVVRLTVSAIANRMGFNIEDIEDIKVAVAEACTNAIRHSENHDFKVSFQVFEDKMGISISDEGKGYQIDEMDDPDLNNPKEEGGLGIFIIKSLMDEVDMISKVGEGTQIKMIKFLGDGN</sequence>